<proteinExistence type="predicted"/>
<protein>
    <submittedName>
        <fullName evidence="4">Alpha/beta hydrolase family protein</fullName>
    </submittedName>
</protein>
<dbReference type="Gene3D" id="3.40.50.1820">
    <property type="entry name" value="alpha/beta hydrolase"/>
    <property type="match status" value="1"/>
</dbReference>
<evidence type="ECO:0000256" key="3">
    <source>
        <dbReference type="ARBA" id="ARBA00023098"/>
    </source>
</evidence>
<accession>A0ABV8KHW6</accession>
<dbReference type="PANTHER" id="PTHR10272">
    <property type="entry name" value="PLATELET-ACTIVATING FACTOR ACETYLHYDROLASE"/>
    <property type="match status" value="1"/>
</dbReference>
<gene>
    <name evidence="4" type="ORF">ACFOX0_06490</name>
</gene>
<dbReference type="SUPFAM" id="SSF53474">
    <property type="entry name" value="alpha/beta-Hydrolases"/>
    <property type="match status" value="1"/>
</dbReference>
<keyword evidence="2" id="KW-0442">Lipid degradation</keyword>
<dbReference type="PANTHER" id="PTHR10272:SF0">
    <property type="entry name" value="PLATELET-ACTIVATING FACTOR ACETYLHYDROLASE"/>
    <property type="match status" value="1"/>
</dbReference>
<evidence type="ECO:0000256" key="2">
    <source>
        <dbReference type="ARBA" id="ARBA00022963"/>
    </source>
</evidence>
<evidence type="ECO:0000313" key="4">
    <source>
        <dbReference type="EMBL" id="MFC4105584.1"/>
    </source>
</evidence>
<dbReference type="InterPro" id="IPR006311">
    <property type="entry name" value="TAT_signal"/>
</dbReference>
<dbReference type="Pfam" id="PF03403">
    <property type="entry name" value="PAF-AH_p_II"/>
    <property type="match status" value="1"/>
</dbReference>
<dbReference type="PROSITE" id="PS51318">
    <property type="entry name" value="TAT"/>
    <property type="match status" value="1"/>
</dbReference>
<name>A0ABV8KHW6_9ACTN</name>
<keyword evidence="5" id="KW-1185">Reference proteome</keyword>
<dbReference type="RefSeq" id="WP_377542723.1">
    <property type="nucleotide sequence ID" value="NZ_JBHSBN010000003.1"/>
</dbReference>
<comment type="caution">
    <text evidence="4">The sequence shown here is derived from an EMBL/GenBank/DDBJ whole genome shotgun (WGS) entry which is preliminary data.</text>
</comment>
<keyword evidence="1 4" id="KW-0378">Hydrolase</keyword>
<dbReference type="EMBL" id="JBHSBN010000003">
    <property type="protein sequence ID" value="MFC4105584.1"/>
    <property type="molecule type" value="Genomic_DNA"/>
</dbReference>
<keyword evidence="3" id="KW-0443">Lipid metabolism</keyword>
<dbReference type="Proteomes" id="UP001595868">
    <property type="component" value="Unassembled WGS sequence"/>
</dbReference>
<reference evidence="5" key="1">
    <citation type="journal article" date="2019" name="Int. J. Syst. Evol. Microbiol.">
        <title>The Global Catalogue of Microorganisms (GCM) 10K type strain sequencing project: providing services to taxonomists for standard genome sequencing and annotation.</title>
        <authorList>
            <consortium name="The Broad Institute Genomics Platform"/>
            <consortium name="The Broad Institute Genome Sequencing Center for Infectious Disease"/>
            <person name="Wu L."/>
            <person name="Ma J."/>
        </authorList>
    </citation>
    <scope>NUCLEOTIDE SEQUENCE [LARGE SCALE GENOMIC DNA]</scope>
    <source>
        <strain evidence="5">2902at01</strain>
    </source>
</reference>
<dbReference type="InterPro" id="IPR029058">
    <property type="entry name" value="AB_hydrolase_fold"/>
</dbReference>
<sequence>MTTAIPVGGRGMTRRGLVGAALAVGVGVPLGVAGRASAAPAEAGPVRLSLPAPTGPYPVGTVPLHLVDRSQPDPLAGPGRYRELMVSVWYPARDVRRYPLAPWMTGASMRALLDSAGFDPDAVTAPLTAGHEGAPVRRTGRRLPVVVYSHGAGSHRSDTTIVVQELASHGYVVVTVDHTYDGYGEFPDGRVTVREFDYGSTPWTYSRDVRFVLDRVTDLAAGRNPDVDHRPLPAGLGAALDLERIGMFGWSKGGTATALTMGTDRRIRAGLSIDGPMESGPRPDTDLDRPFMLMTAEFTRDAEPVAEFWSHLRGWRRTIQAAGAVHSSYGDNQWLVPQLARVIGMSDEELRGWIGILDPARAVRIGQAYPLAFFDLHLRHRGGHLLDGPSRAFPEVTFVP</sequence>
<dbReference type="GO" id="GO:0016787">
    <property type="term" value="F:hydrolase activity"/>
    <property type="evidence" value="ECO:0007669"/>
    <property type="project" value="UniProtKB-KW"/>
</dbReference>
<organism evidence="4 5">
    <name type="scientific">Micromonospora zhanjiangensis</name>
    <dbReference type="NCBI Taxonomy" id="1522057"/>
    <lineage>
        <taxon>Bacteria</taxon>
        <taxon>Bacillati</taxon>
        <taxon>Actinomycetota</taxon>
        <taxon>Actinomycetes</taxon>
        <taxon>Micromonosporales</taxon>
        <taxon>Micromonosporaceae</taxon>
        <taxon>Micromonospora</taxon>
    </lineage>
</organism>
<evidence type="ECO:0000256" key="1">
    <source>
        <dbReference type="ARBA" id="ARBA00022801"/>
    </source>
</evidence>
<evidence type="ECO:0000313" key="5">
    <source>
        <dbReference type="Proteomes" id="UP001595868"/>
    </source>
</evidence>